<feature type="compositionally biased region" description="Polar residues" evidence="1">
    <location>
        <begin position="216"/>
        <end position="248"/>
    </location>
</feature>
<dbReference type="EMBL" id="JBIRXV010000004">
    <property type="protein sequence ID" value="MFI2323059.1"/>
    <property type="molecule type" value="Genomic_DNA"/>
</dbReference>
<evidence type="ECO:0000313" key="3">
    <source>
        <dbReference type="Proteomes" id="UP001611450"/>
    </source>
</evidence>
<feature type="compositionally biased region" description="Low complexity" evidence="1">
    <location>
        <begin position="473"/>
        <end position="491"/>
    </location>
</feature>
<feature type="compositionally biased region" description="Basic and acidic residues" evidence="1">
    <location>
        <begin position="436"/>
        <end position="445"/>
    </location>
</feature>
<dbReference type="RefSeq" id="WP_396948921.1">
    <property type="nucleotide sequence ID" value="NZ_JBIRXV010000004.1"/>
</dbReference>
<dbReference type="Proteomes" id="UP001611450">
    <property type="component" value="Unassembled WGS sequence"/>
</dbReference>
<comment type="caution">
    <text evidence="2">The sequence shown here is derived from an EMBL/GenBank/DDBJ whole genome shotgun (WGS) entry which is preliminary data.</text>
</comment>
<feature type="compositionally biased region" description="Low complexity" evidence="1">
    <location>
        <begin position="301"/>
        <end position="311"/>
    </location>
</feature>
<feature type="compositionally biased region" description="Polar residues" evidence="1">
    <location>
        <begin position="446"/>
        <end position="472"/>
    </location>
</feature>
<accession>A0ABW7WJ91</accession>
<evidence type="ECO:0000256" key="1">
    <source>
        <dbReference type="SAM" id="MobiDB-lite"/>
    </source>
</evidence>
<proteinExistence type="predicted"/>
<feature type="region of interest" description="Disordered" evidence="1">
    <location>
        <begin position="200"/>
        <end position="316"/>
    </location>
</feature>
<feature type="region of interest" description="Disordered" evidence="1">
    <location>
        <begin position="164"/>
        <end position="185"/>
    </location>
</feature>
<feature type="compositionally biased region" description="Basic and acidic residues" evidence="1">
    <location>
        <begin position="413"/>
        <end position="427"/>
    </location>
</feature>
<feature type="compositionally biased region" description="Basic and acidic residues" evidence="1">
    <location>
        <begin position="249"/>
        <end position="300"/>
    </location>
</feature>
<evidence type="ECO:0000313" key="2">
    <source>
        <dbReference type="EMBL" id="MFI2323059.1"/>
    </source>
</evidence>
<gene>
    <name evidence="2" type="ORF">ACH47G_21460</name>
</gene>
<evidence type="ECO:0008006" key="4">
    <source>
        <dbReference type="Google" id="ProtNLM"/>
    </source>
</evidence>
<keyword evidence="3" id="KW-1185">Reference proteome</keyword>
<name>A0ABW7WJ91_9NOCA</name>
<sequence length="526" mass="53921">MRNTGTTPTLTQVQSEWQPWKLSEAGTEIRTRNGEFVSLIDQTVTQIRSAGAHWSGDAYYAAYDRIAGDRDTANKVALDTEALAQTLIDSGTSLAGFRQALLDKVDQAVAAGFTVSEDWQVAPGPGTSDEDGESQYTYQTAITTALNELLGTQTDVAAKIEQASGDVSTRANQLGDGDLLDSDDSAAETDPALAVYSNPSDAAATGQEQDPAAGTPVNNSQQSNETAPASTPQSSPVAQQSTDQTGTENPKKQDSGESGDGKDKSETGEGKKPEGTGDGKTEGTGDGKDKGTGNGSEDKSSSSGPASDPNSWKPSDVTSLITSVSQIAGNVPTLIESIGKLDDDLDDIIKAGGEAGKGLIEAAGTTAEKFANAADTIAGTHQADGTPAESPSSGDPAGTGTPKQDSAATDPNAKTDDPNAKSTDSKTDNPAGTDNSKTDNNRTDKPNSPQNAETKQDQPASVRQASYSDTGNPSTAPASTSSSPSTAPASTGLLGGMSAANRQSDSEHTRRVQATPTPLFETPPDE</sequence>
<reference evidence="2 3" key="1">
    <citation type="submission" date="2024-10" db="EMBL/GenBank/DDBJ databases">
        <title>The Natural Products Discovery Center: Release of the First 8490 Sequenced Strains for Exploring Actinobacteria Biosynthetic Diversity.</title>
        <authorList>
            <person name="Kalkreuter E."/>
            <person name="Kautsar S.A."/>
            <person name="Yang D."/>
            <person name="Bader C.D."/>
            <person name="Teijaro C.N."/>
            <person name="Fluegel L."/>
            <person name="Davis C.M."/>
            <person name="Simpson J.R."/>
            <person name="Lauterbach L."/>
            <person name="Steele A.D."/>
            <person name="Gui C."/>
            <person name="Meng S."/>
            <person name="Li G."/>
            <person name="Viehrig K."/>
            <person name="Ye F."/>
            <person name="Su P."/>
            <person name="Kiefer A.F."/>
            <person name="Nichols A."/>
            <person name="Cepeda A.J."/>
            <person name="Yan W."/>
            <person name="Fan B."/>
            <person name="Jiang Y."/>
            <person name="Adhikari A."/>
            <person name="Zheng C.-J."/>
            <person name="Schuster L."/>
            <person name="Cowan T.M."/>
            <person name="Smanski M.J."/>
            <person name="Chevrette M.G."/>
            <person name="De Carvalho L.P.S."/>
            <person name="Shen B."/>
        </authorList>
    </citation>
    <scope>NUCLEOTIDE SEQUENCE [LARGE SCALE GENOMIC DNA]</scope>
    <source>
        <strain evidence="2 3">NPDC019626</strain>
    </source>
</reference>
<feature type="region of interest" description="Disordered" evidence="1">
    <location>
        <begin position="373"/>
        <end position="526"/>
    </location>
</feature>
<organism evidence="2 3">
    <name type="scientific">Nocardia beijingensis</name>
    <dbReference type="NCBI Taxonomy" id="95162"/>
    <lineage>
        <taxon>Bacteria</taxon>
        <taxon>Bacillati</taxon>
        <taxon>Actinomycetota</taxon>
        <taxon>Actinomycetes</taxon>
        <taxon>Mycobacteriales</taxon>
        <taxon>Nocardiaceae</taxon>
        <taxon>Nocardia</taxon>
    </lineage>
</organism>
<protein>
    <recommendedName>
        <fullName evidence="4">Type VII secretion system (Wss) protein ESAT-6</fullName>
    </recommendedName>
</protein>